<evidence type="ECO:0000256" key="13">
    <source>
        <dbReference type="SAM" id="MobiDB-lite"/>
    </source>
</evidence>
<dbReference type="Pfam" id="PF01127">
    <property type="entry name" value="Sdh_cyt"/>
    <property type="match status" value="1"/>
</dbReference>
<evidence type="ECO:0000256" key="3">
    <source>
        <dbReference type="ARBA" id="ARBA00004141"/>
    </source>
</evidence>
<comment type="subcellular location">
    <subcellularLocation>
        <location evidence="3">Membrane</location>
        <topology evidence="3">Multi-pass membrane protein</topology>
    </subcellularLocation>
</comment>
<keyword evidence="6" id="KW-0349">Heme</keyword>
<protein>
    <recommendedName>
        <fullName evidence="5">Succinate dehydrogenase cytochrome b556 subunit</fullName>
    </recommendedName>
</protein>
<keyword evidence="10" id="KW-0408">Iron</keyword>
<feature type="transmembrane region" description="Helical" evidence="14">
    <location>
        <begin position="56"/>
        <end position="75"/>
    </location>
</feature>
<comment type="caution">
    <text evidence="15">The sequence shown here is derived from an EMBL/GenBank/DDBJ whole genome shotgun (WGS) entry which is preliminary data.</text>
</comment>
<evidence type="ECO:0000313" key="16">
    <source>
        <dbReference type="Proteomes" id="UP001156921"/>
    </source>
</evidence>
<dbReference type="SUPFAM" id="SSF81343">
    <property type="entry name" value="Fumarate reductase respiratory complex transmembrane subunits"/>
    <property type="match status" value="1"/>
</dbReference>
<dbReference type="RefSeq" id="WP_284223167.1">
    <property type="nucleotide sequence ID" value="NZ_BSOY01000060.1"/>
</dbReference>
<dbReference type="CDD" id="cd03499">
    <property type="entry name" value="SQR_TypeC_SdhC"/>
    <property type="match status" value="1"/>
</dbReference>
<dbReference type="Gene3D" id="1.20.1300.10">
    <property type="entry name" value="Fumarate reductase/succinate dehydrogenase, transmembrane subunit"/>
    <property type="match status" value="1"/>
</dbReference>
<comment type="subunit">
    <text evidence="12">Part of an enzyme complex containing four subunits: a flavoprotein, an iron-sulfur protein, plus two membrane-anchoring proteins, SdhC and SdhD. The complex can form homotrimers.</text>
</comment>
<evidence type="ECO:0000313" key="15">
    <source>
        <dbReference type="EMBL" id="GLS02286.1"/>
    </source>
</evidence>
<dbReference type="PANTHER" id="PTHR10978:SF5">
    <property type="entry name" value="SUCCINATE DEHYDROGENASE CYTOCHROME B560 SUBUNIT, MITOCHONDRIAL"/>
    <property type="match status" value="1"/>
</dbReference>
<sequence length="157" mass="16814">MSTSPLPGDASNDPSDDQTGRFVVQPNGRVRPLSPHLQIWRWHVTMFASILNRMTGGALSVGAVLVFVWLMALAFGPEAYATFTGWMGSPLGLLVWFGLTLALCMHLTGGVRHLIWDAGRGLSPKAADALSWASMIGGVVIAVAFWAFLFSSGRVGL</sequence>
<evidence type="ECO:0000256" key="5">
    <source>
        <dbReference type="ARBA" id="ARBA00020076"/>
    </source>
</evidence>
<evidence type="ECO:0000256" key="6">
    <source>
        <dbReference type="ARBA" id="ARBA00022617"/>
    </source>
</evidence>
<keyword evidence="11 14" id="KW-0472">Membrane</keyword>
<proteinExistence type="inferred from homology"/>
<name>A0ABQ6BK37_9CAUL</name>
<evidence type="ECO:0000256" key="10">
    <source>
        <dbReference type="ARBA" id="ARBA00023004"/>
    </source>
</evidence>
<evidence type="ECO:0000256" key="9">
    <source>
        <dbReference type="ARBA" id="ARBA00022989"/>
    </source>
</evidence>
<organism evidence="15 16">
    <name type="scientific">Brevundimonas denitrificans</name>
    <dbReference type="NCBI Taxonomy" id="1443434"/>
    <lineage>
        <taxon>Bacteria</taxon>
        <taxon>Pseudomonadati</taxon>
        <taxon>Pseudomonadota</taxon>
        <taxon>Alphaproteobacteria</taxon>
        <taxon>Caulobacterales</taxon>
        <taxon>Caulobacteraceae</taxon>
        <taxon>Brevundimonas</taxon>
    </lineage>
</organism>
<dbReference type="NCBIfam" id="TIGR02970">
    <property type="entry name" value="succ_dehyd_cytB"/>
    <property type="match status" value="1"/>
</dbReference>
<reference evidence="16" key="1">
    <citation type="journal article" date="2019" name="Int. J. Syst. Evol. Microbiol.">
        <title>The Global Catalogue of Microorganisms (GCM) 10K type strain sequencing project: providing services to taxonomists for standard genome sequencing and annotation.</title>
        <authorList>
            <consortium name="The Broad Institute Genomics Platform"/>
            <consortium name="The Broad Institute Genome Sequencing Center for Infectious Disease"/>
            <person name="Wu L."/>
            <person name="Ma J."/>
        </authorList>
    </citation>
    <scope>NUCLEOTIDE SEQUENCE [LARGE SCALE GENOMIC DNA]</scope>
    <source>
        <strain evidence="16">NBRC 110107</strain>
    </source>
</reference>
<keyword evidence="9 14" id="KW-1133">Transmembrane helix</keyword>
<keyword evidence="16" id="KW-1185">Reference proteome</keyword>
<feature type="transmembrane region" description="Helical" evidence="14">
    <location>
        <begin position="129"/>
        <end position="149"/>
    </location>
</feature>
<gene>
    <name evidence="15" type="primary">sdhC</name>
    <name evidence="15" type="ORF">GCM10007859_23090</name>
</gene>
<keyword evidence="8" id="KW-0479">Metal-binding</keyword>
<dbReference type="InterPro" id="IPR018495">
    <property type="entry name" value="Succ_DH_cyt_bsu_CS"/>
</dbReference>
<evidence type="ECO:0000256" key="11">
    <source>
        <dbReference type="ARBA" id="ARBA00023136"/>
    </source>
</evidence>
<accession>A0ABQ6BK37</accession>
<dbReference type="PROSITE" id="PS01001">
    <property type="entry name" value="SDH_CYT_2"/>
    <property type="match status" value="1"/>
</dbReference>
<dbReference type="InterPro" id="IPR000701">
    <property type="entry name" value="SuccDH_FuR_B_TM-su"/>
</dbReference>
<comment type="similarity">
    <text evidence="4">Belongs to the cytochrome b560 family.</text>
</comment>
<evidence type="ECO:0000256" key="8">
    <source>
        <dbReference type="ARBA" id="ARBA00022723"/>
    </source>
</evidence>
<feature type="transmembrane region" description="Helical" evidence="14">
    <location>
        <begin position="87"/>
        <end position="108"/>
    </location>
</feature>
<evidence type="ECO:0000256" key="14">
    <source>
        <dbReference type="SAM" id="Phobius"/>
    </source>
</evidence>
<keyword evidence="7 14" id="KW-0812">Transmembrane</keyword>
<evidence type="ECO:0000256" key="1">
    <source>
        <dbReference type="ARBA" id="ARBA00001971"/>
    </source>
</evidence>
<comment type="cofactor">
    <cofactor evidence="1">
        <name>heme</name>
        <dbReference type="ChEBI" id="CHEBI:30413"/>
    </cofactor>
</comment>
<evidence type="ECO:0000256" key="2">
    <source>
        <dbReference type="ARBA" id="ARBA00004050"/>
    </source>
</evidence>
<evidence type="ECO:0000256" key="4">
    <source>
        <dbReference type="ARBA" id="ARBA00007244"/>
    </source>
</evidence>
<evidence type="ECO:0000256" key="12">
    <source>
        <dbReference type="ARBA" id="ARBA00025912"/>
    </source>
</evidence>
<dbReference type="PANTHER" id="PTHR10978">
    <property type="entry name" value="SUCCINATE DEHYDROGENASE CYTOCHROME B560 SUBUNIT"/>
    <property type="match status" value="1"/>
</dbReference>
<dbReference type="EMBL" id="BSOY01000060">
    <property type="protein sequence ID" value="GLS02286.1"/>
    <property type="molecule type" value="Genomic_DNA"/>
</dbReference>
<evidence type="ECO:0000256" key="7">
    <source>
        <dbReference type="ARBA" id="ARBA00022692"/>
    </source>
</evidence>
<feature type="region of interest" description="Disordered" evidence="13">
    <location>
        <begin position="1"/>
        <end position="22"/>
    </location>
</feature>
<dbReference type="InterPro" id="IPR034804">
    <property type="entry name" value="SQR/QFR_C/D"/>
</dbReference>
<comment type="function">
    <text evidence="2">Membrane-anchoring subunit of succinate dehydrogenase (SDH).</text>
</comment>
<dbReference type="InterPro" id="IPR014314">
    <property type="entry name" value="Succ_DH_cytb556"/>
</dbReference>
<dbReference type="Proteomes" id="UP001156921">
    <property type="component" value="Unassembled WGS sequence"/>
</dbReference>